<accession>A0A2M9A4U8</accession>
<evidence type="ECO:0000259" key="2">
    <source>
        <dbReference type="Pfam" id="PF09603"/>
    </source>
</evidence>
<dbReference type="Pfam" id="PF09603">
    <property type="entry name" value="Fib_succ_major"/>
    <property type="match status" value="1"/>
</dbReference>
<dbReference type="AlphaFoldDB" id="A0A2M9A4U8"/>
<dbReference type="RefSeq" id="WP_100424725.1">
    <property type="nucleotide sequence ID" value="NZ_PGEX01000001.1"/>
</dbReference>
<gene>
    <name evidence="3" type="ORF">BGX16_0591</name>
</gene>
<dbReference type="Proteomes" id="UP000231134">
    <property type="component" value="Unassembled WGS sequence"/>
</dbReference>
<feature type="region of interest" description="Disordered" evidence="1">
    <location>
        <begin position="88"/>
        <end position="153"/>
    </location>
</feature>
<feature type="domain" description="Fibrobacter succinogenes major paralogous" evidence="2">
    <location>
        <begin position="274"/>
        <end position="465"/>
    </location>
</feature>
<dbReference type="EMBL" id="PGEX01000001">
    <property type="protein sequence ID" value="PJJ40657.1"/>
    <property type="molecule type" value="Genomic_DNA"/>
</dbReference>
<evidence type="ECO:0000313" key="4">
    <source>
        <dbReference type="Proteomes" id="UP000231134"/>
    </source>
</evidence>
<keyword evidence="4" id="KW-1185">Reference proteome</keyword>
<comment type="caution">
    <text evidence="3">The sequence shown here is derived from an EMBL/GenBank/DDBJ whole genome shotgun (WGS) entry which is preliminary data.</text>
</comment>
<dbReference type="OrthoDB" id="9791514at2"/>
<protein>
    <submittedName>
        <fullName evidence="3">Uncharacterized protein (TIGR02145 family)</fullName>
    </submittedName>
</protein>
<sequence length="467" mass="51493">MKNYKNIIASTKWLKRVILSYTKLDNLLSKLSYALWVGTKWSLFDHSATCCLSGHDPRMGRRISTCLLGGAIIMFCITACDDSSSGAGPDPVAEISSSSGDDAISSSSVTDKGTSSGGSSVSSGKENSSSSAKSSSSTDSKSSSSNGLIPESCEEKDENRILTIYDTGERYVCKSGQYVKIESSSSSKVKKTCSADEEGTTRREDGVRFVCEDGYWVPVESSSSSKVSSSSYFDMTEQFNEKVSYGEFTDLRDGHKYRTVSMYDDSFERTYVIFAENLNYGKMVPGGTVQGDSTKYCYDDDSWYCENGWGGLYTWSNAMGFPAVCDSVSISAEACSQKFVYPSGYGQPQNYVQHQGICPDGWHIMNSGEWAHLDQRTGGSVAHYMGSKVAGFSNENLYGMSLLPAGYWNPVALEYGYISNSALYWLPQQYPEYDDCSYRVAIRTNEFNRTFRGLKTQGFSVRCVKNY</sequence>
<dbReference type="InterPro" id="IPR011871">
    <property type="entry name" value="Fib_succ_major"/>
</dbReference>
<evidence type="ECO:0000313" key="3">
    <source>
        <dbReference type="EMBL" id="PJJ40657.1"/>
    </source>
</evidence>
<name>A0A2M9A4U8_9BACT</name>
<reference evidence="3 4" key="1">
    <citation type="submission" date="2017-11" db="EMBL/GenBank/DDBJ databases">
        <title>Animal gut microbial communities from fecal samples from Wisconsin, USA.</title>
        <authorList>
            <person name="Neumann A."/>
        </authorList>
    </citation>
    <scope>NUCLEOTIDE SEQUENCE [LARGE SCALE GENOMIC DNA]</scope>
    <source>
        <strain evidence="3 4">UWS3</strain>
    </source>
</reference>
<evidence type="ECO:0000256" key="1">
    <source>
        <dbReference type="SAM" id="MobiDB-lite"/>
    </source>
</evidence>
<dbReference type="NCBIfam" id="TIGR02145">
    <property type="entry name" value="Fib_succ_major"/>
    <property type="match status" value="1"/>
</dbReference>
<feature type="compositionally biased region" description="Low complexity" evidence="1">
    <location>
        <begin position="95"/>
        <end position="147"/>
    </location>
</feature>
<proteinExistence type="predicted"/>
<organism evidence="3 4">
    <name type="scientific">Hallerella succinigenes</name>
    <dbReference type="NCBI Taxonomy" id="1896222"/>
    <lineage>
        <taxon>Bacteria</taxon>
        <taxon>Pseudomonadati</taxon>
        <taxon>Fibrobacterota</taxon>
        <taxon>Fibrobacteria</taxon>
        <taxon>Fibrobacterales</taxon>
        <taxon>Fibrobacteraceae</taxon>
        <taxon>Hallerella</taxon>
    </lineage>
</organism>